<evidence type="ECO:0000259" key="5">
    <source>
        <dbReference type="PROSITE" id="PS50186"/>
    </source>
</evidence>
<dbReference type="SUPFAM" id="SSF46785">
    <property type="entry name" value="Winged helix' DNA-binding domain"/>
    <property type="match status" value="1"/>
</dbReference>
<evidence type="ECO:0000313" key="7">
    <source>
        <dbReference type="Ensembl" id="ENSCCRP00020006407.1"/>
    </source>
</evidence>
<dbReference type="InterPro" id="IPR008937">
    <property type="entry name" value="Ras-like_GEF"/>
</dbReference>
<evidence type="ECO:0000256" key="1">
    <source>
        <dbReference type="ARBA" id="ARBA00022658"/>
    </source>
</evidence>
<feature type="compositionally biased region" description="Low complexity" evidence="3">
    <location>
        <begin position="332"/>
        <end position="351"/>
    </location>
</feature>
<dbReference type="PANTHER" id="PTHR23113">
    <property type="entry name" value="GUANINE NUCLEOTIDE EXCHANGE FACTOR"/>
    <property type="match status" value="1"/>
</dbReference>
<dbReference type="SMART" id="SM00049">
    <property type="entry name" value="DEP"/>
    <property type="match status" value="1"/>
</dbReference>
<dbReference type="Gene3D" id="1.10.840.10">
    <property type="entry name" value="Ras guanine-nucleotide exchange factors catalytic domain"/>
    <property type="match status" value="1"/>
</dbReference>
<dbReference type="SMART" id="SM00229">
    <property type="entry name" value="RasGEFN"/>
    <property type="match status" value="1"/>
</dbReference>
<reference evidence="7" key="1">
    <citation type="submission" date="2025-08" db="UniProtKB">
        <authorList>
            <consortium name="Ensembl"/>
        </authorList>
    </citation>
    <scope>IDENTIFICATION</scope>
</reference>
<evidence type="ECO:0000259" key="6">
    <source>
        <dbReference type="PROSITE" id="PS50212"/>
    </source>
</evidence>
<dbReference type="InterPro" id="IPR029071">
    <property type="entry name" value="Ubiquitin-like_domsf"/>
</dbReference>
<organism evidence="7 8">
    <name type="scientific">Cyprinus carpio</name>
    <name type="common">Common carp</name>
    <dbReference type="NCBI Taxonomy" id="7962"/>
    <lineage>
        <taxon>Eukaryota</taxon>
        <taxon>Metazoa</taxon>
        <taxon>Chordata</taxon>
        <taxon>Craniata</taxon>
        <taxon>Vertebrata</taxon>
        <taxon>Euteleostomi</taxon>
        <taxon>Actinopterygii</taxon>
        <taxon>Neopterygii</taxon>
        <taxon>Teleostei</taxon>
        <taxon>Ostariophysi</taxon>
        <taxon>Cypriniformes</taxon>
        <taxon>Cyprinidae</taxon>
        <taxon>Cyprininae</taxon>
        <taxon>Cyprinus</taxon>
    </lineage>
</organism>
<dbReference type="Gene3D" id="1.10.10.10">
    <property type="entry name" value="Winged helix-like DNA-binding domain superfamily/Winged helix DNA-binding domain"/>
    <property type="match status" value="1"/>
</dbReference>
<dbReference type="Ensembl" id="ENSCCRT00020007235.1">
    <property type="protein sequence ID" value="ENSCCRP00020006407.1"/>
    <property type="gene ID" value="ENSCCRG00020003578.1"/>
</dbReference>
<dbReference type="SMART" id="SM00147">
    <property type="entry name" value="RasGEF"/>
    <property type="match status" value="1"/>
</dbReference>
<evidence type="ECO:0000256" key="2">
    <source>
        <dbReference type="PROSITE-ProRule" id="PRU00168"/>
    </source>
</evidence>
<proteinExistence type="predicted"/>
<feature type="region of interest" description="Disordered" evidence="3">
    <location>
        <begin position="322"/>
        <end position="353"/>
    </location>
</feature>
<dbReference type="CDD" id="cd06224">
    <property type="entry name" value="REM"/>
    <property type="match status" value="1"/>
</dbReference>
<name>A0A8C2C568_CYPCA</name>
<dbReference type="InterPro" id="IPR036390">
    <property type="entry name" value="WH_DNA-bd_sf"/>
</dbReference>
<dbReference type="PROSITE" id="PS50186">
    <property type="entry name" value="DEP"/>
    <property type="match status" value="1"/>
</dbReference>
<dbReference type="FunFam" id="1.10.840.10:FF:000002">
    <property type="entry name" value="Rap guanine nucleotide exchange factor 4"/>
    <property type="match status" value="1"/>
</dbReference>
<evidence type="ECO:0008006" key="9">
    <source>
        <dbReference type="Google" id="ProtNLM"/>
    </source>
</evidence>
<dbReference type="PROSITE" id="PS50009">
    <property type="entry name" value="RASGEF_CAT"/>
    <property type="match status" value="1"/>
</dbReference>
<dbReference type="SUPFAM" id="SSF48366">
    <property type="entry name" value="Ras GEF"/>
    <property type="match status" value="1"/>
</dbReference>
<dbReference type="CDD" id="cd00155">
    <property type="entry name" value="RasGEF"/>
    <property type="match status" value="1"/>
</dbReference>
<feature type="domain" description="DEP" evidence="5">
    <location>
        <begin position="100"/>
        <end position="159"/>
    </location>
</feature>
<keyword evidence="1 2" id="KW-0344">Guanine-nucleotide releasing factor</keyword>
<dbReference type="Pfam" id="PF00617">
    <property type="entry name" value="RasGEF"/>
    <property type="match status" value="1"/>
</dbReference>
<feature type="compositionally biased region" description="Polar residues" evidence="3">
    <location>
        <begin position="241"/>
        <end position="261"/>
    </location>
</feature>
<dbReference type="Proteomes" id="UP000694701">
    <property type="component" value="Unplaced"/>
</dbReference>
<feature type="domain" description="N-terminal Ras-GEF" evidence="6">
    <location>
        <begin position="354"/>
        <end position="491"/>
    </location>
</feature>
<evidence type="ECO:0000313" key="8">
    <source>
        <dbReference type="Proteomes" id="UP000694701"/>
    </source>
</evidence>
<dbReference type="GO" id="GO:0005085">
    <property type="term" value="F:guanyl-nucleotide exchange factor activity"/>
    <property type="evidence" value="ECO:0007669"/>
    <property type="project" value="UniProtKB-KW"/>
</dbReference>
<protein>
    <recommendedName>
        <fullName evidence="9">Rap guanine nucleotide exchange factor 5</fullName>
    </recommendedName>
</protein>
<dbReference type="GO" id="GO:0005886">
    <property type="term" value="C:plasma membrane"/>
    <property type="evidence" value="ECO:0007669"/>
    <property type="project" value="TreeGrafter"/>
</dbReference>
<dbReference type="SUPFAM" id="SSF54236">
    <property type="entry name" value="Ubiquitin-like"/>
    <property type="match status" value="1"/>
</dbReference>
<dbReference type="PANTHER" id="PTHR23113:SF26">
    <property type="entry name" value="RAP GUANINE NUCLEOTIDE EXCHANGE FACTOR 5"/>
    <property type="match status" value="1"/>
</dbReference>
<evidence type="ECO:0000259" key="4">
    <source>
        <dbReference type="PROSITE" id="PS50009"/>
    </source>
</evidence>
<dbReference type="InterPro" id="IPR000651">
    <property type="entry name" value="Ras-like_Gua-exchang_fac_N"/>
</dbReference>
<dbReference type="InterPro" id="IPR023578">
    <property type="entry name" value="Ras_GEF_dom_sf"/>
</dbReference>
<sequence length="869" mass="99659">MVDESPTDSFKGLISKVLEDHRSRTDPPLLLKNGSQFKKNLEVIISQKQPPESICCSNAGQTRHKACVNNVPCAGRALRNAFLSNGQDNWKAHIKLARIIRRTYIGLELVEWLMDRYEFIQNRMIASKIWNILLDLGILLSVEQNNVFEDSRSLYQFTFEECEAQSCDFRNQVNWTNAVHLLLQLVPYVQLRGGTQKRYKEDAQKTSDVCNPVLQMRALEHLTSTVQNELLAALARKAQTKSIMEESSPQHNTNTPGSSPSPAVRKQGPGAAIRDKEDISRLEMVQRLAKDGCRLLHSPLRAAERPAEPSSDAAVRVCERERSHEVLLPQRTTSPRAPPSSTSSSSSSSSSWTGRYAAVPAAPEKVLEHLLGHLRLDEEQKSPTSRETENLLDDFLLTYPVFMSTSDLCQALLGHYCSKKDRMKEEGRDTLLRKRKVLHLLSQWSSLCTDLPRDNEHAKLFLKTLYRYVLDDLYEFPSLEKDLKELQKLLRMQRRHTVDEYSPQRKNKALFHQLSLKESWHPVRGAQRDRKEVLCRVYVTIGSYVSVRTHSEVSVQELLSTVAERLDCAEDDMVLMAVTYPGEKVLLQSDQCVFSSSLSAAERLHVCRRDLTEIMNPFTDNGQQRSVKMLSMNTWDVAVSLTNCDWSLFSNVHEQELVYFTLSRDTSTGHTVALEQLLQRCNETQQWVMTEVLLCPTLCKRVQLFKKFIKIAAHCKAQRNLNSFFAIIMGLNSPAVSRLTQTWEKVPGKFRKLFSELESLTDPSLNHKAYRDAFRKMKSPKIPFLPLLLKDITFIHEGNKTFLDNLVNFDKLHMIAETVRIIRQCRTDHMGNMLSQKDSVEVRTYINYLHVIDNQQTLFELSHRLEPRT</sequence>
<feature type="region of interest" description="Disordered" evidence="3">
    <location>
        <begin position="241"/>
        <end position="278"/>
    </location>
</feature>
<dbReference type="InterPro" id="IPR000591">
    <property type="entry name" value="DEP_dom"/>
</dbReference>
<dbReference type="Gene3D" id="1.20.870.10">
    <property type="entry name" value="Son of sevenless (SoS) protein Chain: S domain 1"/>
    <property type="match status" value="1"/>
</dbReference>
<dbReference type="Pfam" id="PF00610">
    <property type="entry name" value="DEP"/>
    <property type="match status" value="1"/>
</dbReference>
<dbReference type="PROSITE" id="PS50212">
    <property type="entry name" value="RASGEF_NTER"/>
    <property type="match status" value="1"/>
</dbReference>
<dbReference type="InterPro" id="IPR036964">
    <property type="entry name" value="RASGEF_cat_dom_sf"/>
</dbReference>
<accession>A0A8C2C568</accession>
<evidence type="ECO:0000256" key="3">
    <source>
        <dbReference type="SAM" id="MobiDB-lite"/>
    </source>
</evidence>
<dbReference type="InterPro" id="IPR036388">
    <property type="entry name" value="WH-like_DNA-bd_sf"/>
</dbReference>
<feature type="domain" description="Ras-GEF" evidence="4">
    <location>
        <begin position="633"/>
        <end position="868"/>
    </location>
</feature>
<dbReference type="AlphaFoldDB" id="A0A8C2C568"/>
<dbReference type="PROSITE" id="PS00720">
    <property type="entry name" value="RASGEF"/>
    <property type="match status" value="1"/>
</dbReference>
<dbReference type="InterPro" id="IPR019804">
    <property type="entry name" value="Ras_G-nucl-exch_fac_CS"/>
</dbReference>
<dbReference type="InterPro" id="IPR001895">
    <property type="entry name" value="RASGEF_cat_dom"/>
</dbReference>
<dbReference type="Pfam" id="PF00618">
    <property type="entry name" value="RasGEF_N"/>
    <property type="match status" value="1"/>
</dbReference>
<dbReference type="Gene3D" id="3.10.20.90">
    <property type="entry name" value="Phosphatidylinositol 3-kinase Catalytic Subunit, Chain A, domain 1"/>
    <property type="match status" value="1"/>
</dbReference>
<dbReference type="GO" id="GO:0007265">
    <property type="term" value="P:Ras protein signal transduction"/>
    <property type="evidence" value="ECO:0007669"/>
    <property type="project" value="TreeGrafter"/>
</dbReference>